<protein>
    <submittedName>
        <fullName evidence="2">Uncharacterized protein</fullName>
    </submittedName>
</protein>
<sequence length="317" mass="35770">TIAPLPASYVLAANGDASDVDATFTHLIQPLGRSEPWSRNAMLQNDWAFILRYTLDMSPDGITRDNCNAVLHHFPGVAFYNERFWDYACVFMTQNASARATFPLKHQCQLGRMVGFPFATYCLWIEPDNAGNSFRAQLGGTKWETPAYTWVKWFVRLVLGGYIGHQLNLKNIALCDADASSLYTNYVIQVGDPTYLVLNNPFVGVLVILDMYLGMTSMGYNSVRACQMLDGWQFSLGCFYSSRAMWSGFLVLRCATYFVKRRHLEERMDPVDPGVLSIAVTFYTGPIFYTLCNSFFVSVAQVLLTMLALDNEIFPRS</sequence>
<comment type="caution">
    <text evidence="2">The sequence shown here is derived from an EMBL/GenBank/DDBJ whole genome shotgun (WGS) entry which is preliminary data.</text>
</comment>
<dbReference type="AlphaFoldDB" id="A0A6A4ZCT7"/>
<reference evidence="2" key="1">
    <citation type="submission" date="2019-06" db="EMBL/GenBank/DDBJ databases">
        <title>Genomics analysis of Aphanomyces spp. identifies a new class of oomycete effector associated with host adaptation.</title>
        <authorList>
            <person name="Gaulin E."/>
        </authorList>
    </citation>
    <scope>NUCLEOTIDE SEQUENCE</scope>
    <source>
        <strain evidence="2">CBS 578.67</strain>
    </source>
</reference>
<feature type="non-terminal residue" evidence="2">
    <location>
        <position position="1"/>
    </location>
</feature>
<accession>A0A6A4ZCT7</accession>
<keyword evidence="1" id="KW-0812">Transmembrane</keyword>
<feature type="transmembrane region" description="Helical" evidence="1">
    <location>
        <begin position="240"/>
        <end position="259"/>
    </location>
</feature>
<gene>
    <name evidence="2" type="ORF">As57867_006226</name>
</gene>
<evidence type="ECO:0000313" key="2">
    <source>
        <dbReference type="EMBL" id="KAF0708712.1"/>
    </source>
</evidence>
<organism evidence="2">
    <name type="scientific">Aphanomyces stellatus</name>
    <dbReference type="NCBI Taxonomy" id="120398"/>
    <lineage>
        <taxon>Eukaryota</taxon>
        <taxon>Sar</taxon>
        <taxon>Stramenopiles</taxon>
        <taxon>Oomycota</taxon>
        <taxon>Saprolegniomycetes</taxon>
        <taxon>Saprolegniales</taxon>
        <taxon>Verrucalvaceae</taxon>
        <taxon>Aphanomyces</taxon>
    </lineage>
</organism>
<keyword evidence="1" id="KW-1133">Transmembrane helix</keyword>
<feature type="transmembrane region" description="Helical" evidence="1">
    <location>
        <begin position="271"/>
        <end position="289"/>
    </location>
</feature>
<feature type="transmembrane region" description="Helical" evidence="1">
    <location>
        <begin position="202"/>
        <end position="220"/>
    </location>
</feature>
<proteinExistence type="predicted"/>
<dbReference type="OrthoDB" id="78897at2759"/>
<name>A0A6A4ZCT7_9STRA</name>
<evidence type="ECO:0000256" key="1">
    <source>
        <dbReference type="SAM" id="Phobius"/>
    </source>
</evidence>
<dbReference type="EMBL" id="VJMH01002452">
    <property type="protein sequence ID" value="KAF0708712.1"/>
    <property type="molecule type" value="Genomic_DNA"/>
</dbReference>
<keyword evidence="1" id="KW-0472">Membrane</keyword>